<protein>
    <submittedName>
        <fullName evidence="6">TetR/AcrR family transcriptional regulator</fullName>
    </submittedName>
</protein>
<dbReference type="PROSITE" id="PS01081">
    <property type="entry name" value="HTH_TETR_1"/>
    <property type="match status" value="1"/>
</dbReference>
<feature type="DNA-binding region" description="H-T-H motif" evidence="4">
    <location>
        <begin position="37"/>
        <end position="56"/>
    </location>
</feature>
<evidence type="ECO:0000256" key="1">
    <source>
        <dbReference type="ARBA" id="ARBA00023015"/>
    </source>
</evidence>
<gene>
    <name evidence="6" type="ORF">RM423_08585</name>
</gene>
<comment type="caution">
    <text evidence="6">The sequence shown here is derived from an EMBL/GenBank/DDBJ whole genome shotgun (WGS) entry which is preliminary data.</text>
</comment>
<proteinExistence type="predicted"/>
<dbReference type="Gene3D" id="1.10.357.10">
    <property type="entry name" value="Tetracycline Repressor, domain 2"/>
    <property type="match status" value="1"/>
</dbReference>
<dbReference type="Pfam" id="PF00440">
    <property type="entry name" value="TetR_N"/>
    <property type="match status" value="1"/>
</dbReference>
<name>A0ABU2J903_9ACTN</name>
<dbReference type="Pfam" id="PF16859">
    <property type="entry name" value="TetR_C_11"/>
    <property type="match status" value="1"/>
</dbReference>
<dbReference type="InterPro" id="IPR009057">
    <property type="entry name" value="Homeodomain-like_sf"/>
</dbReference>
<organism evidence="6 7">
    <name type="scientific">Jatrophihabitans lederbergiae</name>
    <dbReference type="NCBI Taxonomy" id="3075547"/>
    <lineage>
        <taxon>Bacteria</taxon>
        <taxon>Bacillati</taxon>
        <taxon>Actinomycetota</taxon>
        <taxon>Actinomycetes</taxon>
        <taxon>Jatrophihabitantales</taxon>
        <taxon>Jatrophihabitantaceae</taxon>
        <taxon>Jatrophihabitans</taxon>
    </lineage>
</organism>
<feature type="domain" description="HTH tetR-type" evidence="5">
    <location>
        <begin position="14"/>
        <end position="74"/>
    </location>
</feature>
<dbReference type="RefSeq" id="WP_311422607.1">
    <property type="nucleotide sequence ID" value="NZ_JAVREH010000008.1"/>
</dbReference>
<keyword evidence="1" id="KW-0805">Transcription regulation</keyword>
<dbReference type="InterPro" id="IPR001647">
    <property type="entry name" value="HTH_TetR"/>
</dbReference>
<dbReference type="InterPro" id="IPR011075">
    <property type="entry name" value="TetR_C"/>
</dbReference>
<dbReference type="InterPro" id="IPR050109">
    <property type="entry name" value="HTH-type_TetR-like_transc_reg"/>
</dbReference>
<dbReference type="PANTHER" id="PTHR30055:SF148">
    <property type="entry name" value="TETR-FAMILY TRANSCRIPTIONAL REGULATOR"/>
    <property type="match status" value="1"/>
</dbReference>
<dbReference type="Gene3D" id="1.10.10.60">
    <property type="entry name" value="Homeodomain-like"/>
    <property type="match status" value="1"/>
</dbReference>
<sequence>METTARRPGRPSDPRIDEQLLRGTQDLLVEQGYERLTMDAVAQRCGASKATIYRRWPSKAALVVAAAAAALQAPDVPDTGDLRTDLLECGRAYLQREGRDSQILAAVMSASRYDPALRDAAQHALGAPFGNLFEQVLSRAVDREGVSAVVDVPTLAQVFPAIAYQQVAAQGRLITEQDVVRVVDGVLLPALAAQATFAAGARR</sequence>
<dbReference type="SUPFAM" id="SSF48498">
    <property type="entry name" value="Tetracyclin repressor-like, C-terminal domain"/>
    <property type="match status" value="1"/>
</dbReference>
<dbReference type="PANTHER" id="PTHR30055">
    <property type="entry name" value="HTH-TYPE TRANSCRIPTIONAL REGULATOR RUTR"/>
    <property type="match status" value="1"/>
</dbReference>
<keyword evidence="7" id="KW-1185">Reference proteome</keyword>
<dbReference type="PRINTS" id="PR00455">
    <property type="entry name" value="HTHTETR"/>
</dbReference>
<dbReference type="PROSITE" id="PS50977">
    <property type="entry name" value="HTH_TETR_2"/>
    <property type="match status" value="1"/>
</dbReference>
<evidence type="ECO:0000259" key="5">
    <source>
        <dbReference type="PROSITE" id="PS50977"/>
    </source>
</evidence>
<accession>A0ABU2J903</accession>
<evidence type="ECO:0000256" key="2">
    <source>
        <dbReference type="ARBA" id="ARBA00023125"/>
    </source>
</evidence>
<dbReference type="SUPFAM" id="SSF46689">
    <property type="entry name" value="Homeodomain-like"/>
    <property type="match status" value="1"/>
</dbReference>
<keyword evidence="2 4" id="KW-0238">DNA-binding</keyword>
<evidence type="ECO:0000256" key="4">
    <source>
        <dbReference type="PROSITE-ProRule" id="PRU00335"/>
    </source>
</evidence>
<evidence type="ECO:0000313" key="7">
    <source>
        <dbReference type="Proteomes" id="UP001183176"/>
    </source>
</evidence>
<dbReference type="EMBL" id="JAVREH010000008">
    <property type="protein sequence ID" value="MDT0261451.1"/>
    <property type="molecule type" value="Genomic_DNA"/>
</dbReference>
<evidence type="ECO:0000256" key="3">
    <source>
        <dbReference type="ARBA" id="ARBA00023163"/>
    </source>
</evidence>
<dbReference type="Proteomes" id="UP001183176">
    <property type="component" value="Unassembled WGS sequence"/>
</dbReference>
<keyword evidence="3" id="KW-0804">Transcription</keyword>
<reference evidence="7" key="1">
    <citation type="submission" date="2023-07" db="EMBL/GenBank/DDBJ databases">
        <title>30 novel species of actinomycetes from the DSMZ collection.</title>
        <authorList>
            <person name="Nouioui I."/>
        </authorList>
    </citation>
    <scope>NUCLEOTIDE SEQUENCE [LARGE SCALE GENOMIC DNA]</scope>
    <source>
        <strain evidence="7">DSM 44399</strain>
    </source>
</reference>
<dbReference type="InterPro" id="IPR023772">
    <property type="entry name" value="DNA-bd_HTH_TetR-type_CS"/>
</dbReference>
<evidence type="ECO:0000313" key="6">
    <source>
        <dbReference type="EMBL" id="MDT0261451.1"/>
    </source>
</evidence>
<dbReference type="InterPro" id="IPR036271">
    <property type="entry name" value="Tet_transcr_reg_TetR-rel_C_sf"/>
</dbReference>